<dbReference type="InterPro" id="IPR046462">
    <property type="entry name" value="TerL_nuclease"/>
</dbReference>
<evidence type="ECO:0000259" key="2">
    <source>
        <dbReference type="Pfam" id="PF20441"/>
    </source>
</evidence>
<dbReference type="InterPro" id="IPR027417">
    <property type="entry name" value="P-loop_NTPase"/>
</dbReference>
<protein>
    <submittedName>
        <fullName evidence="3">Phage terminase-like protein, large subunit, contains N-terminal HTH domain</fullName>
    </submittedName>
</protein>
<dbReference type="PANTHER" id="PTHR41287:SF1">
    <property type="entry name" value="PROTEIN YMFN"/>
    <property type="match status" value="1"/>
</dbReference>
<dbReference type="EMBL" id="FNID01000011">
    <property type="protein sequence ID" value="SDN09288.1"/>
    <property type="molecule type" value="Genomic_DNA"/>
</dbReference>
<evidence type="ECO:0000313" key="4">
    <source>
        <dbReference type="Proteomes" id="UP000199182"/>
    </source>
</evidence>
<dbReference type="Proteomes" id="UP000199182">
    <property type="component" value="Unassembled WGS sequence"/>
</dbReference>
<dbReference type="Gene3D" id="3.40.50.300">
    <property type="entry name" value="P-loop containing nucleotide triphosphate hydrolases"/>
    <property type="match status" value="1"/>
</dbReference>
<dbReference type="Pfam" id="PF03354">
    <property type="entry name" value="TerL_ATPase"/>
    <property type="match status" value="1"/>
</dbReference>
<gene>
    <name evidence="3" type="ORF">SAMN05192585_11124</name>
</gene>
<dbReference type="PANTHER" id="PTHR41287">
    <property type="match status" value="1"/>
</dbReference>
<organism evidence="3 4">
    <name type="scientific">Acetanaerobacterium elongatum</name>
    <dbReference type="NCBI Taxonomy" id="258515"/>
    <lineage>
        <taxon>Bacteria</taxon>
        <taxon>Bacillati</taxon>
        <taxon>Bacillota</taxon>
        <taxon>Clostridia</taxon>
        <taxon>Eubacteriales</taxon>
        <taxon>Oscillospiraceae</taxon>
        <taxon>Acetanaerobacterium</taxon>
    </lineage>
</organism>
<dbReference type="InterPro" id="IPR005021">
    <property type="entry name" value="Terminase_largesu-like"/>
</dbReference>
<dbReference type="InterPro" id="IPR046461">
    <property type="entry name" value="TerL_ATPase"/>
</dbReference>
<keyword evidence="4" id="KW-1185">Reference proteome</keyword>
<sequence length="563" mass="63940">MPETALYLVQIDFYGLPMAVFYFAHEEVAYTRKLKKYVPTKFMAPDSYYDKSAADRTVAFIEALCHTKGTWAGKPFELIDWQEQIIRDIFGTLKPNGYRQFNTAYVEIPKKMGKSELAAAVALLLTCGDFEERAEVYGCAADRNQASIVFNVAADMVRMCPALSKRVKILDATKRLIYQKTNSIYQVLSADVGNKHGFNTHGVVFDELHTQPNRKLFDVMTKGSGDARMQPLYFLITTAGDNQNSICWEVHQKALDIIDGRKTDPTFYPVIYGAAQEDDWTDPKVWKKANPSLGITVSMDKVRAAFESARQNPAEENSFRQLRLNQWVKQAVRWMPMDKWDACSFAVDPEALRGRVCYGGLDLSSSTDITAFVLVFPPADEADKYAILPYFWIPEDNIDLRVKRDHVNYDLWSKQGFLQTTEGNVVHYGYIEKYIEQLGEKYNIREIAFDRWGAVQMVQNLESMGFTVVPFGQGFKDMSPPTKELMKLTLEQKLAHGGHPVLRWMMDNIYIRTDPAGNIKADKEKSTEKIDGAVATIMALDRAIRCGNVTSESVYDSRGLLVF</sequence>
<name>A0A1G9YJC4_9FIRM</name>
<dbReference type="Pfam" id="PF20441">
    <property type="entry name" value="TerL_nuclease"/>
    <property type="match status" value="1"/>
</dbReference>
<evidence type="ECO:0000313" key="3">
    <source>
        <dbReference type="EMBL" id="SDN09288.1"/>
    </source>
</evidence>
<feature type="domain" description="Terminase large subunit-like ATPase" evidence="1">
    <location>
        <begin position="80"/>
        <end position="251"/>
    </location>
</feature>
<feature type="domain" description="Terminase large subunit-like endonuclease" evidence="2">
    <location>
        <begin position="263"/>
        <end position="543"/>
    </location>
</feature>
<dbReference type="STRING" id="258515.SAMN05192585_11124"/>
<accession>A0A1G9YJC4</accession>
<dbReference type="AlphaFoldDB" id="A0A1G9YJC4"/>
<dbReference type="GO" id="GO:0004519">
    <property type="term" value="F:endonuclease activity"/>
    <property type="evidence" value="ECO:0007669"/>
    <property type="project" value="InterPro"/>
</dbReference>
<dbReference type="Gene3D" id="3.30.420.240">
    <property type="match status" value="1"/>
</dbReference>
<reference evidence="3 4" key="1">
    <citation type="submission" date="2016-10" db="EMBL/GenBank/DDBJ databases">
        <authorList>
            <person name="de Groot N.N."/>
        </authorList>
    </citation>
    <scope>NUCLEOTIDE SEQUENCE [LARGE SCALE GENOMIC DNA]</scope>
    <source>
        <strain evidence="3 4">CGMCC 1.5012</strain>
    </source>
</reference>
<proteinExistence type="predicted"/>
<evidence type="ECO:0000259" key="1">
    <source>
        <dbReference type="Pfam" id="PF03354"/>
    </source>
</evidence>